<gene>
    <name evidence="1" type="ORF">RHABOEDO_000610</name>
</gene>
<keyword evidence="2" id="KW-1185">Reference proteome</keyword>
<dbReference type="EMBL" id="CP075587">
    <property type="protein sequence ID" value="QYF48448.1"/>
    <property type="molecule type" value="Genomic_DNA"/>
</dbReference>
<sequence>MDKSEELLLNSLSKEEKATYFSQIGIMQDPSLTQLREQIKNVMLPLLLKVFQLKIHINKEIALNASPITEGDGESIIHKLKLLDKDIKTLMMWCQACIEQIQEALNIDPQNSRFKQLHSDFLDSSNKRWWHKFYKKLHNKVDEI</sequence>
<name>A0ABX8UZQ0_9BACT</name>
<evidence type="ECO:0000313" key="2">
    <source>
        <dbReference type="Proteomes" id="UP000826014"/>
    </source>
</evidence>
<accession>A0ABX8UZQ0</accession>
<dbReference type="Proteomes" id="UP000826014">
    <property type="component" value="Chromosome"/>
</dbReference>
<protein>
    <submittedName>
        <fullName evidence="1">Uncharacterized protein</fullName>
    </submittedName>
</protein>
<dbReference type="RefSeq" id="WP_215216783.1">
    <property type="nucleotide sequence ID" value="NZ_CP075587.1"/>
</dbReference>
<evidence type="ECO:0000313" key="1">
    <source>
        <dbReference type="EMBL" id="QYF48448.1"/>
    </source>
</evidence>
<organism evidence="1 2">
    <name type="scientific">Candidatus Rhabdochlamydia oedothoracis</name>
    <dbReference type="NCBI Taxonomy" id="2720720"/>
    <lineage>
        <taxon>Bacteria</taxon>
        <taxon>Pseudomonadati</taxon>
        <taxon>Chlamydiota</taxon>
        <taxon>Chlamydiia</taxon>
        <taxon>Parachlamydiales</taxon>
        <taxon>Candidatus Rhabdochlamydiaceae</taxon>
        <taxon>Candidatus Rhabdochlamydia</taxon>
    </lineage>
</organism>
<reference evidence="1 2" key="1">
    <citation type="journal article" date="2022" name="bioRxiv">
        <title>Ecology and evolution of chlamydial symbionts of arthropods.</title>
        <authorList>
            <person name="Halter T."/>
            <person name="Koestlbacher S."/>
            <person name="Collingro A."/>
            <person name="Sixt B.S."/>
            <person name="Toenshoff E.R."/>
            <person name="Hendrickx F."/>
            <person name="Kostanjsek R."/>
            <person name="Horn M."/>
        </authorList>
    </citation>
    <scope>NUCLEOTIDE SEQUENCE [LARGE SCALE GENOMIC DNA]</scope>
    <source>
        <strain evidence="1">W744xW776</strain>
    </source>
</reference>
<proteinExistence type="predicted"/>